<keyword evidence="4" id="KW-0804">Transcription</keyword>
<keyword evidence="3 6" id="KW-0238">DNA-binding</keyword>
<evidence type="ECO:0000313" key="8">
    <source>
        <dbReference type="Proteomes" id="UP000193495"/>
    </source>
</evidence>
<dbReference type="InterPro" id="IPR036388">
    <property type="entry name" value="WH-like_DNA-bd_sf"/>
</dbReference>
<protein>
    <submittedName>
        <fullName evidence="6">DNA-binding transcriptional LysR family regulator</fullName>
    </submittedName>
    <submittedName>
        <fullName evidence="7">HTH-type transcriptional regulator GltC</fullName>
    </submittedName>
</protein>
<proteinExistence type="inferred from homology"/>
<dbReference type="EMBL" id="PYGB01000005">
    <property type="protein sequence ID" value="PSK86404.1"/>
    <property type="molecule type" value="Genomic_DNA"/>
</dbReference>
<dbReference type="PANTHER" id="PTHR30126">
    <property type="entry name" value="HTH-TYPE TRANSCRIPTIONAL REGULATOR"/>
    <property type="match status" value="1"/>
</dbReference>
<dbReference type="Gene3D" id="1.10.10.10">
    <property type="entry name" value="Winged helix-like DNA-binding domain superfamily/Winged helix DNA-binding domain"/>
    <property type="match status" value="1"/>
</dbReference>
<keyword evidence="9" id="KW-1185">Reference proteome</keyword>
<feature type="domain" description="HTH lysR-type" evidence="5">
    <location>
        <begin position="18"/>
        <end position="75"/>
    </location>
</feature>
<sequence>MATTQTPPTATERPIARLTLRGLRAFIALEEARSVAGAAQKLGVSKSNVSQQITALEQNVGAKLFDRNSRPILLTPAGQVLSMHAHRIMATVSAAEANLAEFNLRSLPVLNLGIIDDLDASITPAVASSLQRQLPQCFISTFSGRSDQVTAKLLSRDVDIAITGIMPTDMHRFSILQLLREQFVLISAKGQYDRREDWRQSLTRLPLVQYAETMPLGRLVSGHLKRVGFHPQRRFSFETNRSVIATVAQNGGWTISTPLSLLDVGSLVSEIDISPLPFASLSRQIYLVTRSDELGNLPTRLARECRALLHDKLLPDFAKIAPMIAGAIEVQGDEESLGEPADPIGFDH</sequence>
<dbReference type="PROSITE" id="PS50931">
    <property type="entry name" value="HTH_LYSR"/>
    <property type="match status" value="1"/>
</dbReference>
<evidence type="ECO:0000256" key="2">
    <source>
        <dbReference type="ARBA" id="ARBA00023015"/>
    </source>
</evidence>
<evidence type="ECO:0000313" key="6">
    <source>
        <dbReference type="EMBL" id="PSK86404.1"/>
    </source>
</evidence>
<dbReference type="SUPFAM" id="SSF46785">
    <property type="entry name" value="Winged helix' DNA-binding domain"/>
    <property type="match status" value="1"/>
</dbReference>
<dbReference type="GO" id="GO:0003700">
    <property type="term" value="F:DNA-binding transcription factor activity"/>
    <property type="evidence" value="ECO:0007669"/>
    <property type="project" value="InterPro"/>
</dbReference>
<reference evidence="6 9" key="2">
    <citation type="submission" date="2018-03" db="EMBL/GenBank/DDBJ databases">
        <title>Genomic Encyclopedia of Archaeal and Bacterial Type Strains, Phase II (KMG-II): from individual species to whole genera.</title>
        <authorList>
            <person name="Goeker M."/>
        </authorList>
    </citation>
    <scope>NUCLEOTIDE SEQUENCE [LARGE SCALE GENOMIC DNA]</scope>
    <source>
        <strain evidence="6 9">DSM 29956</strain>
    </source>
</reference>
<organism evidence="7 8">
    <name type="scientific">Limimaricola soesokkakensis</name>
    <dbReference type="NCBI Taxonomy" id="1343159"/>
    <lineage>
        <taxon>Bacteria</taxon>
        <taxon>Pseudomonadati</taxon>
        <taxon>Pseudomonadota</taxon>
        <taxon>Alphaproteobacteria</taxon>
        <taxon>Rhodobacterales</taxon>
        <taxon>Paracoccaceae</taxon>
        <taxon>Limimaricola</taxon>
    </lineage>
</organism>
<dbReference type="Proteomes" id="UP000240624">
    <property type="component" value="Unassembled WGS sequence"/>
</dbReference>
<evidence type="ECO:0000259" key="5">
    <source>
        <dbReference type="PROSITE" id="PS50931"/>
    </source>
</evidence>
<dbReference type="InterPro" id="IPR000847">
    <property type="entry name" value="LysR_HTH_N"/>
</dbReference>
<dbReference type="EMBL" id="FWFY01000005">
    <property type="protein sequence ID" value="SLN46512.1"/>
    <property type="molecule type" value="Genomic_DNA"/>
</dbReference>
<dbReference type="Gene3D" id="3.40.190.290">
    <property type="match status" value="1"/>
</dbReference>
<dbReference type="FunFam" id="1.10.10.10:FF:000001">
    <property type="entry name" value="LysR family transcriptional regulator"/>
    <property type="match status" value="1"/>
</dbReference>
<comment type="similarity">
    <text evidence="1">Belongs to the LysR transcriptional regulatory family.</text>
</comment>
<evidence type="ECO:0000256" key="4">
    <source>
        <dbReference type="ARBA" id="ARBA00023163"/>
    </source>
</evidence>
<dbReference type="SUPFAM" id="SSF53850">
    <property type="entry name" value="Periplasmic binding protein-like II"/>
    <property type="match status" value="1"/>
</dbReference>
<dbReference type="GO" id="GO:0000976">
    <property type="term" value="F:transcription cis-regulatory region binding"/>
    <property type="evidence" value="ECO:0007669"/>
    <property type="project" value="TreeGrafter"/>
</dbReference>
<dbReference type="CDD" id="cd05466">
    <property type="entry name" value="PBP2_LTTR_substrate"/>
    <property type="match status" value="1"/>
</dbReference>
<evidence type="ECO:0000313" key="9">
    <source>
        <dbReference type="Proteomes" id="UP000240624"/>
    </source>
</evidence>
<dbReference type="Pfam" id="PF03466">
    <property type="entry name" value="LysR_substrate"/>
    <property type="match status" value="1"/>
</dbReference>
<evidence type="ECO:0000256" key="3">
    <source>
        <dbReference type="ARBA" id="ARBA00023125"/>
    </source>
</evidence>
<accession>A0A1X6ZBV3</accession>
<dbReference type="InterPro" id="IPR036390">
    <property type="entry name" value="WH_DNA-bd_sf"/>
</dbReference>
<dbReference type="PANTHER" id="PTHR30126:SF39">
    <property type="entry name" value="HTH-TYPE TRANSCRIPTIONAL REGULATOR CYSL"/>
    <property type="match status" value="1"/>
</dbReference>
<evidence type="ECO:0000313" key="7">
    <source>
        <dbReference type="EMBL" id="SLN46512.1"/>
    </source>
</evidence>
<gene>
    <name evidence="7" type="primary">gltC_1</name>
    <name evidence="6" type="ORF">CLV79_105111</name>
    <name evidence="7" type="ORF">LOS8367_02061</name>
</gene>
<dbReference type="Proteomes" id="UP000193495">
    <property type="component" value="Unassembled WGS sequence"/>
</dbReference>
<reference evidence="7 8" key="1">
    <citation type="submission" date="2017-03" db="EMBL/GenBank/DDBJ databases">
        <authorList>
            <person name="Afonso C.L."/>
            <person name="Miller P.J."/>
            <person name="Scott M.A."/>
            <person name="Spackman E."/>
            <person name="Goraichik I."/>
            <person name="Dimitrov K.M."/>
            <person name="Suarez D.L."/>
            <person name="Swayne D.E."/>
        </authorList>
    </citation>
    <scope>NUCLEOTIDE SEQUENCE [LARGE SCALE GENOMIC DNA]</scope>
    <source>
        <strain evidence="7 8">CECT 8367</strain>
    </source>
</reference>
<evidence type="ECO:0000256" key="1">
    <source>
        <dbReference type="ARBA" id="ARBA00009437"/>
    </source>
</evidence>
<dbReference type="Pfam" id="PF00126">
    <property type="entry name" value="HTH_1"/>
    <property type="match status" value="1"/>
</dbReference>
<dbReference type="InterPro" id="IPR005119">
    <property type="entry name" value="LysR_subst-bd"/>
</dbReference>
<dbReference type="AlphaFoldDB" id="A0A1X6ZBV3"/>
<keyword evidence="2" id="KW-0805">Transcription regulation</keyword>
<name>A0A1X6ZBV3_9RHOB</name>